<sequence>MFGVGKDTTPYLEPKHLYEKREARDKARLKAYNHILNQIHNRIFHTAQLSGNVNSIVYNVPPFVIGLPVIDLKDCIVYIVHMLRQSGFMVRYTYPTLLYISWKHYESEYHKQKNPIVQAMVPPASSTSKKGKEGKRGVQPPSVSFALEQPPPRAARSISDYSPPDSFIQGITRPAPKPIGNGLPTPAPTTNNVLADLWKFV</sequence>
<dbReference type="AlphaFoldDB" id="A0A6C0DBS2"/>
<evidence type="ECO:0000313" key="2">
    <source>
        <dbReference type="EMBL" id="QHT14446.1"/>
    </source>
</evidence>
<dbReference type="Pfam" id="PF19063">
    <property type="entry name" value="DUF5759"/>
    <property type="match status" value="1"/>
</dbReference>
<name>A0A6C0DBS2_9ZZZZ</name>
<evidence type="ECO:0000256" key="1">
    <source>
        <dbReference type="SAM" id="MobiDB-lite"/>
    </source>
</evidence>
<dbReference type="InterPro" id="IPR043977">
    <property type="entry name" value="DUF5759"/>
</dbReference>
<protein>
    <submittedName>
        <fullName evidence="2">Uncharacterized protein</fullName>
    </submittedName>
</protein>
<organism evidence="2">
    <name type="scientific">viral metagenome</name>
    <dbReference type="NCBI Taxonomy" id="1070528"/>
    <lineage>
        <taxon>unclassified sequences</taxon>
        <taxon>metagenomes</taxon>
        <taxon>organismal metagenomes</taxon>
    </lineage>
</organism>
<accession>A0A6C0DBS2</accession>
<dbReference type="EMBL" id="MN739583">
    <property type="protein sequence ID" value="QHT14446.1"/>
    <property type="molecule type" value="Genomic_DNA"/>
</dbReference>
<reference evidence="2" key="1">
    <citation type="journal article" date="2020" name="Nature">
        <title>Giant virus diversity and host interactions through global metagenomics.</title>
        <authorList>
            <person name="Schulz F."/>
            <person name="Roux S."/>
            <person name="Paez-Espino D."/>
            <person name="Jungbluth S."/>
            <person name="Walsh D.A."/>
            <person name="Denef V.J."/>
            <person name="McMahon K.D."/>
            <person name="Konstantinidis K.T."/>
            <person name="Eloe-Fadrosh E.A."/>
            <person name="Kyrpides N.C."/>
            <person name="Woyke T."/>
        </authorList>
    </citation>
    <scope>NUCLEOTIDE SEQUENCE</scope>
    <source>
        <strain evidence="2">GVMAG-M-3300023174-137</strain>
    </source>
</reference>
<feature type="region of interest" description="Disordered" evidence="1">
    <location>
        <begin position="120"/>
        <end position="163"/>
    </location>
</feature>
<proteinExistence type="predicted"/>